<dbReference type="AlphaFoldDB" id="U4KVV1"/>
<dbReference type="OrthoDB" id="5430154at2759"/>
<sequence>MPPPDSLPAPAQPGKTDKPASFGRRVAAKVGNLIAKFEAMAMSPAPPSDPPRKRNLESVVGTDPAAKLSSRPGLRKSLSKKASRMFQKLEKGDDLATGSMSTVPEKVQPPKKKLLRPSRSFLFPPRASVTQISAPSPEHHSYPYMTRRGRHRATMPTGTPKQEPRKKRRTISGSSIVTIDEISGPSLAAASEDVVLGTKVIKGASTSQLNLDTPASLGRTISYPDNNSSGLKFAHIDGPVSQDGVSQVSSEITEYTSAYTAFPSPNNSTPPVARILPSSFFVQLAEERVVKTPKPRIYTDSEDSSLIIVEKREKIDPTKFRLDPNLNKDKSAWKRKITPPRISVRELISKFKIEESVGEKYKELSPVIPQEPQFSSGPLKSKNWKSPEALVLERKAPPIVALSQESLARLLEEIGEEEERPSIGSVVSQSVQAPESVTSDRFPARVYCENFSDASTSLKSVAITSGELSLVSQQLNQQSNLRKATIVGDNGGLVMPTIPYSENWPQLNHPFTSPVKPTPYTAPIRVDTPPGRKYRKTPPPEGFFRAKTKPERYSAAPSLYTVTDDEHYDLRTEVESEGELSGELEDESALFRSFKGAFGEQTEAEDNGIQSHHGSIRTSVSIDSDGSYYLTSESTVSESGSGSYGSSIGSGHITISSRTGGIVVSAGIPAASIVTPVPVNAVTTIAIQKMVERAERSFGIAAY</sequence>
<name>U4KVV1_PYROM</name>
<proteinExistence type="predicted"/>
<evidence type="ECO:0000256" key="1">
    <source>
        <dbReference type="SAM" id="MobiDB-lite"/>
    </source>
</evidence>
<feature type="region of interest" description="Disordered" evidence="1">
    <location>
        <begin position="41"/>
        <end position="120"/>
    </location>
</feature>
<dbReference type="Proteomes" id="UP000018144">
    <property type="component" value="Unassembled WGS sequence"/>
</dbReference>
<accession>U4KVV1</accession>
<evidence type="ECO:0000313" key="2">
    <source>
        <dbReference type="EMBL" id="CCX05768.1"/>
    </source>
</evidence>
<reference evidence="2 3" key="1">
    <citation type="journal article" date="2013" name="PLoS Genet.">
        <title>The genome and development-dependent transcriptomes of Pyronema confluens: a window into fungal evolution.</title>
        <authorList>
            <person name="Traeger S."/>
            <person name="Altegoer F."/>
            <person name="Freitag M."/>
            <person name="Gabaldon T."/>
            <person name="Kempken F."/>
            <person name="Kumar A."/>
            <person name="Marcet-Houben M."/>
            <person name="Poggeler S."/>
            <person name="Stajich J.E."/>
            <person name="Nowrousian M."/>
        </authorList>
    </citation>
    <scope>NUCLEOTIDE SEQUENCE [LARGE SCALE GENOMIC DNA]</scope>
    <source>
        <strain evidence="3">CBS 100304</strain>
        <tissue evidence="2">Vegetative mycelium</tissue>
    </source>
</reference>
<keyword evidence="3" id="KW-1185">Reference proteome</keyword>
<gene>
    <name evidence="2" type="ORF">PCON_05355</name>
</gene>
<feature type="compositionally biased region" description="Pro residues" evidence="1">
    <location>
        <begin position="1"/>
        <end position="11"/>
    </location>
</feature>
<dbReference type="EMBL" id="HF935273">
    <property type="protein sequence ID" value="CCX05768.1"/>
    <property type="molecule type" value="Genomic_DNA"/>
</dbReference>
<feature type="region of interest" description="Disordered" evidence="1">
    <location>
        <begin position="1"/>
        <end position="23"/>
    </location>
</feature>
<feature type="region of interest" description="Disordered" evidence="1">
    <location>
        <begin position="151"/>
        <end position="171"/>
    </location>
</feature>
<protein>
    <submittedName>
        <fullName evidence="2">Uncharacterized protein</fullName>
    </submittedName>
</protein>
<evidence type="ECO:0000313" key="3">
    <source>
        <dbReference type="Proteomes" id="UP000018144"/>
    </source>
</evidence>
<organism evidence="2 3">
    <name type="scientific">Pyronema omphalodes (strain CBS 100304)</name>
    <name type="common">Pyronema confluens</name>
    <dbReference type="NCBI Taxonomy" id="1076935"/>
    <lineage>
        <taxon>Eukaryota</taxon>
        <taxon>Fungi</taxon>
        <taxon>Dikarya</taxon>
        <taxon>Ascomycota</taxon>
        <taxon>Pezizomycotina</taxon>
        <taxon>Pezizomycetes</taxon>
        <taxon>Pezizales</taxon>
        <taxon>Pyronemataceae</taxon>
        <taxon>Pyronema</taxon>
    </lineage>
</organism>
<feature type="compositionally biased region" description="Basic residues" evidence="1">
    <location>
        <begin position="73"/>
        <end position="83"/>
    </location>
</feature>
<feature type="region of interest" description="Disordered" evidence="1">
    <location>
        <begin position="511"/>
        <end position="545"/>
    </location>
</feature>